<dbReference type="GO" id="GO:0046813">
    <property type="term" value="P:receptor-mediated virion attachment to host cell"/>
    <property type="evidence" value="ECO:0007669"/>
    <property type="project" value="TreeGrafter"/>
</dbReference>
<keyword evidence="4" id="KW-1133">Transmembrane helix</keyword>
<evidence type="ECO:0000256" key="4">
    <source>
        <dbReference type="SAM" id="Phobius"/>
    </source>
</evidence>
<dbReference type="InterPro" id="IPR050498">
    <property type="entry name" value="Ycf3"/>
</dbReference>
<evidence type="ECO:0000256" key="3">
    <source>
        <dbReference type="PROSITE-ProRule" id="PRU00339"/>
    </source>
</evidence>
<feature type="repeat" description="TPR" evidence="3">
    <location>
        <begin position="194"/>
        <end position="227"/>
    </location>
</feature>
<dbReference type="GO" id="GO:0009279">
    <property type="term" value="C:cell outer membrane"/>
    <property type="evidence" value="ECO:0007669"/>
    <property type="project" value="TreeGrafter"/>
</dbReference>
<dbReference type="InterPro" id="IPR019734">
    <property type="entry name" value="TPR_rpt"/>
</dbReference>
<feature type="transmembrane region" description="Helical" evidence="4">
    <location>
        <begin position="130"/>
        <end position="149"/>
    </location>
</feature>
<dbReference type="PANTHER" id="PTHR44858">
    <property type="entry name" value="TETRATRICOPEPTIDE REPEAT PROTEIN 6"/>
    <property type="match status" value="1"/>
</dbReference>
<dbReference type="PROSITE" id="PS50293">
    <property type="entry name" value="TPR_REGION"/>
    <property type="match status" value="2"/>
</dbReference>
<dbReference type="Gene3D" id="1.25.40.10">
    <property type="entry name" value="Tetratricopeptide repeat domain"/>
    <property type="match status" value="3"/>
</dbReference>
<dbReference type="EMBL" id="CP053021">
    <property type="protein sequence ID" value="QJR01226.1"/>
    <property type="molecule type" value="Genomic_DNA"/>
</dbReference>
<dbReference type="InterPro" id="IPR013105">
    <property type="entry name" value="TPR_2"/>
</dbReference>
<dbReference type="PANTHER" id="PTHR44858:SF1">
    <property type="entry name" value="UDP-N-ACETYLGLUCOSAMINE--PEPTIDE N-ACETYLGLUCOSAMINYLTRANSFERASE SPINDLY-RELATED"/>
    <property type="match status" value="1"/>
</dbReference>
<proteinExistence type="predicted"/>
<organism evidence="5 6">
    <name type="scientific">Sphingobium yanoikuyae</name>
    <name type="common">Sphingomonas yanoikuyae</name>
    <dbReference type="NCBI Taxonomy" id="13690"/>
    <lineage>
        <taxon>Bacteria</taxon>
        <taxon>Pseudomonadati</taxon>
        <taxon>Pseudomonadota</taxon>
        <taxon>Alphaproteobacteria</taxon>
        <taxon>Sphingomonadales</taxon>
        <taxon>Sphingomonadaceae</taxon>
        <taxon>Sphingobium</taxon>
    </lineage>
</organism>
<protein>
    <submittedName>
        <fullName evidence="5">Tetratricopeptide repeat protein</fullName>
    </submittedName>
</protein>
<dbReference type="SMART" id="SM00028">
    <property type="entry name" value="TPR"/>
    <property type="match status" value="5"/>
</dbReference>
<keyword evidence="4" id="KW-0472">Membrane</keyword>
<accession>A0A6M4G2X3</accession>
<sequence length="404" mass="45767">MLPEMPVQGWILIALAAAAYTPALYVYRYLSDSPARHDVTAPPKDFSWRTPQHFYRNVLIVIGLVALAGFIFTSTAENFARSPSFFPLLIAAGGLWSLWTVCRGIVCGQIEPLVRGFSRIYERTEQPKRFWVSVAWNGFLGCLFLWLAFVTAGEAPDRAMRGKCSNYEDHFSPSEAVAACNQLLAGDARASDRSDFLLSRGNAHYELKHYRQAQRDYAESIRLDPESSAAWYNLGLVYGGLGQPNQALDAYTKAISFNDRNDEAYENRAALYLNRQEFDLAIKDFNRVVELKPDDPQALENRRLAYAWKKEKAKAWQDLGAIGAVDEESTVLLHQQALRSLKVNDPRRAIEYLTQAIAGNRRDRWAITLRAEIYDRLGETEKGKADTERLLELNRLDAGHGRQH</sequence>
<dbReference type="Pfam" id="PF00515">
    <property type="entry name" value="TPR_1"/>
    <property type="match status" value="2"/>
</dbReference>
<dbReference type="InterPro" id="IPR011990">
    <property type="entry name" value="TPR-like_helical_dom_sf"/>
</dbReference>
<dbReference type="RefSeq" id="WP_169860128.1">
    <property type="nucleotide sequence ID" value="NZ_CP053021.1"/>
</dbReference>
<reference evidence="5 6" key="1">
    <citation type="submission" date="2020-04" db="EMBL/GenBank/DDBJ databases">
        <title>The Whole Genome Analysis of High salt-tolerant Sphingobium yanoikuyae YC-XJ2 with Aryl organophosphorus flame retardants (aryl-OPFRs)-degrading capacity and characteristics of Related phosphotriesterase.</title>
        <authorList>
            <person name="Li X."/>
        </authorList>
    </citation>
    <scope>NUCLEOTIDE SEQUENCE [LARGE SCALE GENOMIC DNA]</scope>
    <source>
        <strain evidence="5 6">YC-XJ2</strain>
    </source>
</reference>
<feature type="transmembrane region" description="Helical" evidence="4">
    <location>
        <begin position="6"/>
        <end position="27"/>
    </location>
</feature>
<dbReference type="Pfam" id="PF07719">
    <property type="entry name" value="TPR_2"/>
    <property type="match status" value="1"/>
</dbReference>
<dbReference type="Proteomes" id="UP000502611">
    <property type="component" value="Chromosome"/>
</dbReference>
<evidence type="ECO:0000313" key="6">
    <source>
        <dbReference type="Proteomes" id="UP000502611"/>
    </source>
</evidence>
<evidence type="ECO:0000313" key="5">
    <source>
        <dbReference type="EMBL" id="QJR01226.1"/>
    </source>
</evidence>
<feature type="repeat" description="TPR" evidence="3">
    <location>
        <begin position="262"/>
        <end position="295"/>
    </location>
</feature>
<keyword evidence="2 3" id="KW-0802">TPR repeat</keyword>
<feature type="transmembrane region" description="Helical" evidence="4">
    <location>
        <begin position="85"/>
        <end position="110"/>
    </location>
</feature>
<feature type="repeat" description="TPR" evidence="3">
    <location>
        <begin position="228"/>
        <end position="261"/>
    </location>
</feature>
<evidence type="ECO:0000256" key="1">
    <source>
        <dbReference type="ARBA" id="ARBA00022737"/>
    </source>
</evidence>
<feature type="transmembrane region" description="Helical" evidence="4">
    <location>
        <begin position="54"/>
        <end position="73"/>
    </location>
</feature>
<dbReference type="AlphaFoldDB" id="A0A6M4G2X3"/>
<name>A0A6M4G2X3_SPHYA</name>
<dbReference type="SUPFAM" id="SSF48452">
    <property type="entry name" value="TPR-like"/>
    <property type="match status" value="1"/>
</dbReference>
<keyword evidence="1" id="KW-0677">Repeat</keyword>
<gene>
    <name evidence="5" type="ORF">HH800_02835</name>
</gene>
<dbReference type="PROSITE" id="PS50005">
    <property type="entry name" value="TPR"/>
    <property type="match status" value="3"/>
</dbReference>
<keyword evidence="4" id="KW-0812">Transmembrane</keyword>
<evidence type="ECO:0000256" key="2">
    <source>
        <dbReference type="ARBA" id="ARBA00022803"/>
    </source>
</evidence>